<dbReference type="OrthoDB" id="2288540at2759"/>
<dbReference type="PANTHER" id="PTHR46481:SF10">
    <property type="entry name" value="ZINC FINGER BED DOMAIN-CONTAINING PROTEIN 39"/>
    <property type="match status" value="1"/>
</dbReference>
<reference evidence="6" key="1">
    <citation type="submission" date="2020-12" db="EMBL/GenBank/DDBJ databases">
        <title>Metabolic potential, ecology and presence of endohyphal bacteria is reflected in genomic diversity of Mucoromycotina.</title>
        <authorList>
            <person name="Muszewska A."/>
            <person name="Okrasinska A."/>
            <person name="Steczkiewicz K."/>
            <person name="Drgas O."/>
            <person name="Orlowska M."/>
            <person name="Perlinska-Lenart U."/>
            <person name="Aleksandrzak-Piekarczyk T."/>
            <person name="Szatraj K."/>
            <person name="Zielenkiewicz U."/>
            <person name="Pilsyk S."/>
            <person name="Malc E."/>
            <person name="Mieczkowski P."/>
            <person name="Kruszewska J.S."/>
            <person name="Biernat P."/>
            <person name="Pawlowska J."/>
        </authorList>
    </citation>
    <scope>NUCLEOTIDE SEQUENCE</scope>
    <source>
        <strain evidence="6">WA0000051536</strain>
    </source>
</reference>
<accession>A0A8H7PDG2</accession>
<evidence type="ECO:0000256" key="3">
    <source>
        <dbReference type="ARBA" id="ARBA00022771"/>
    </source>
</evidence>
<dbReference type="PANTHER" id="PTHR46481">
    <property type="entry name" value="ZINC FINGER BED DOMAIN-CONTAINING PROTEIN 4"/>
    <property type="match status" value="1"/>
</dbReference>
<dbReference type="EMBL" id="JAEPRA010000028">
    <property type="protein sequence ID" value="KAG2171897.1"/>
    <property type="molecule type" value="Genomic_DNA"/>
</dbReference>
<keyword evidence="7" id="KW-1185">Reference proteome</keyword>
<evidence type="ECO:0000313" key="6">
    <source>
        <dbReference type="EMBL" id="KAG2171897.1"/>
    </source>
</evidence>
<dbReference type="SUPFAM" id="SSF53098">
    <property type="entry name" value="Ribonuclease H-like"/>
    <property type="match status" value="1"/>
</dbReference>
<gene>
    <name evidence="6" type="ORF">INT44_006687</name>
</gene>
<dbReference type="InterPro" id="IPR012337">
    <property type="entry name" value="RNaseH-like_sf"/>
</dbReference>
<keyword evidence="2" id="KW-0479">Metal-binding</keyword>
<evidence type="ECO:0000256" key="2">
    <source>
        <dbReference type="ARBA" id="ARBA00022723"/>
    </source>
</evidence>
<comment type="subcellular location">
    <subcellularLocation>
        <location evidence="1">Nucleus</location>
    </subcellularLocation>
</comment>
<proteinExistence type="predicted"/>
<dbReference type="Proteomes" id="UP000612746">
    <property type="component" value="Unassembled WGS sequence"/>
</dbReference>
<keyword evidence="3" id="KW-0863">Zinc-finger</keyword>
<keyword evidence="5" id="KW-0539">Nucleus</keyword>
<evidence type="ECO:0000256" key="4">
    <source>
        <dbReference type="ARBA" id="ARBA00022833"/>
    </source>
</evidence>
<evidence type="ECO:0000256" key="1">
    <source>
        <dbReference type="ARBA" id="ARBA00004123"/>
    </source>
</evidence>
<dbReference type="GO" id="GO:0005634">
    <property type="term" value="C:nucleus"/>
    <property type="evidence" value="ECO:0007669"/>
    <property type="project" value="UniProtKB-SubCell"/>
</dbReference>
<keyword evidence="4" id="KW-0862">Zinc</keyword>
<protein>
    <submittedName>
        <fullName evidence="6">Uncharacterized protein</fullName>
    </submittedName>
</protein>
<evidence type="ECO:0000256" key="5">
    <source>
        <dbReference type="ARBA" id="ARBA00023242"/>
    </source>
</evidence>
<dbReference type="GO" id="GO:0008270">
    <property type="term" value="F:zinc ion binding"/>
    <property type="evidence" value="ECO:0007669"/>
    <property type="project" value="UniProtKB-KW"/>
</dbReference>
<dbReference type="AlphaFoldDB" id="A0A8H7PDG2"/>
<name>A0A8H7PDG2_9FUNG</name>
<sequence>MKRHLATRHMIDMQSPRRGDAQFSGDFMNEHSHSSVQFSADKLRYLLVRMAVDCKLPFQFIEVQMLDMYEEKSLQIKAILRGQRWISYTADLWTSPWKVPYFAITAHWINDEWKKKEVIIAFNRVEDNHTGENIARMLVDTLRDMDLLKSFFTITTDNASNMLNITHKIQDAMMNSGISHSIHRMFCIGHVFNLAVQQILHAGINSEVDQNEESISESTSDKPLVKLRL</sequence>
<dbReference type="InterPro" id="IPR052035">
    <property type="entry name" value="ZnF_BED_domain_contain"/>
</dbReference>
<evidence type="ECO:0000313" key="7">
    <source>
        <dbReference type="Proteomes" id="UP000612746"/>
    </source>
</evidence>
<comment type="caution">
    <text evidence="6">The sequence shown here is derived from an EMBL/GenBank/DDBJ whole genome shotgun (WGS) entry which is preliminary data.</text>
</comment>
<organism evidence="6 7">
    <name type="scientific">Umbelopsis vinacea</name>
    <dbReference type="NCBI Taxonomy" id="44442"/>
    <lineage>
        <taxon>Eukaryota</taxon>
        <taxon>Fungi</taxon>
        <taxon>Fungi incertae sedis</taxon>
        <taxon>Mucoromycota</taxon>
        <taxon>Mucoromycotina</taxon>
        <taxon>Umbelopsidomycetes</taxon>
        <taxon>Umbelopsidales</taxon>
        <taxon>Umbelopsidaceae</taxon>
        <taxon>Umbelopsis</taxon>
    </lineage>
</organism>